<dbReference type="STRING" id="240159.A0A4U5VTN5"/>
<evidence type="ECO:0000259" key="5">
    <source>
        <dbReference type="Pfam" id="PF12414"/>
    </source>
</evidence>
<evidence type="ECO:0000313" key="6">
    <source>
        <dbReference type="EMBL" id="TKS91320.1"/>
    </source>
</evidence>
<sequence length="186" mass="20186">MAVPQEVICFKRCDFLSLWKNLEARGGYAAYRFAQPTTTAAYSDSYGRVYATADPYHHTIGPAATYSVGTMKLRRAAEDRSELASICRDEGPGTLALPRPPPPNAHTTPPHHPAPLHRDFSLPTAKLPISTPPLGIPALPNGQRHWFTALGSGGGEPRRDGETVHIKPSLPGLPLSTPQQRSMTED</sequence>
<feature type="region of interest" description="Disordered" evidence="4">
    <location>
        <begin position="89"/>
        <end position="186"/>
    </location>
</feature>
<proteinExistence type="predicted"/>
<keyword evidence="3" id="KW-0539">Nucleus</keyword>
<dbReference type="Proteomes" id="UP000298787">
    <property type="component" value="Chromosome 23"/>
</dbReference>
<dbReference type="InterPro" id="IPR047131">
    <property type="entry name" value="RBFOX1-like"/>
</dbReference>
<evidence type="ECO:0000256" key="1">
    <source>
        <dbReference type="ARBA" id="ARBA00004123"/>
    </source>
</evidence>
<protein>
    <submittedName>
        <fullName evidence="6">RNA binding protein fox-1-like protein 3</fullName>
    </submittedName>
</protein>
<organism evidence="6 7">
    <name type="scientific">Collichthys lucidus</name>
    <name type="common">Big head croaker</name>
    <name type="synonym">Sciaena lucida</name>
    <dbReference type="NCBI Taxonomy" id="240159"/>
    <lineage>
        <taxon>Eukaryota</taxon>
        <taxon>Metazoa</taxon>
        <taxon>Chordata</taxon>
        <taxon>Craniata</taxon>
        <taxon>Vertebrata</taxon>
        <taxon>Euteleostomi</taxon>
        <taxon>Actinopterygii</taxon>
        <taxon>Neopterygii</taxon>
        <taxon>Teleostei</taxon>
        <taxon>Neoteleostei</taxon>
        <taxon>Acanthomorphata</taxon>
        <taxon>Eupercaria</taxon>
        <taxon>Sciaenidae</taxon>
        <taxon>Collichthys</taxon>
    </lineage>
</organism>
<dbReference type="PANTHER" id="PTHR15597">
    <property type="entry name" value="ATAXIN 2-BINDING PROTEIN 1-RELATED"/>
    <property type="match status" value="1"/>
</dbReference>
<dbReference type="GO" id="GO:0005737">
    <property type="term" value="C:cytoplasm"/>
    <property type="evidence" value="ECO:0007669"/>
    <property type="project" value="TreeGrafter"/>
</dbReference>
<reference evidence="6 7" key="1">
    <citation type="submission" date="2019-01" db="EMBL/GenBank/DDBJ databases">
        <title>Genome Assembly of Collichthys lucidus.</title>
        <authorList>
            <person name="Cai M."/>
            <person name="Xiao S."/>
        </authorList>
    </citation>
    <scope>NUCLEOTIDE SEQUENCE [LARGE SCALE GENOMIC DNA]</scope>
    <source>
        <strain evidence="6">JT15FE1705JMU</strain>
        <tissue evidence="6">Muscle</tissue>
    </source>
</reference>
<dbReference type="GO" id="GO:0003729">
    <property type="term" value="F:mRNA binding"/>
    <property type="evidence" value="ECO:0007669"/>
    <property type="project" value="TreeGrafter"/>
</dbReference>
<feature type="compositionally biased region" description="Polar residues" evidence="4">
    <location>
        <begin position="176"/>
        <end position="186"/>
    </location>
</feature>
<dbReference type="PANTHER" id="PTHR15597:SF25">
    <property type="entry name" value="RNA BINDING PROTEIN FOX-1 HOMOLOG 3"/>
    <property type="match status" value="1"/>
</dbReference>
<evidence type="ECO:0000256" key="2">
    <source>
        <dbReference type="ARBA" id="ARBA00022884"/>
    </source>
</evidence>
<evidence type="ECO:0000313" key="7">
    <source>
        <dbReference type="Proteomes" id="UP000298787"/>
    </source>
</evidence>
<evidence type="ECO:0000256" key="3">
    <source>
        <dbReference type="ARBA" id="ARBA00023242"/>
    </source>
</evidence>
<dbReference type="InterPro" id="IPR025670">
    <property type="entry name" value="Fox-1_C_dom"/>
</dbReference>
<evidence type="ECO:0000256" key="4">
    <source>
        <dbReference type="SAM" id="MobiDB-lite"/>
    </source>
</evidence>
<keyword evidence="2" id="KW-0694">RNA-binding</keyword>
<dbReference type="GO" id="GO:0007399">
    <property type="term" value="P:nervous system development"/>
    <property type="evidence" value="ECO:0007669"/>
    <property type="project" value="InterPro"/>
</dbReference>
<dbReference type="EMBL" id="CM014100">
    <property type="protein sequence ID" value="TKS91320.1"/>
    <property type="molecule type" value="Genomic_DNA"/>
</dbReference>
<comment type="subcellular location">
    <subcellularLocation>
        <location evidence="1">Nucleus</location>
    </subcellularLocation>
</comment>
<dbReference type="Pfam" id="PF12414">
    <property type="entry name" value="Fox-1_C"/>
    <property type="match status" value="1"/>
</dbReference>
<feature type="domain" description="Fox-1 C-terminal" evidence="5">
    <location>
        <begin position="23"/>
        <end position="56"/>
    </location>
</feature>
<feature type="compositionally biased region" description="Basic and acidic residues" evidence="4">
    <location>
        <begin position="156"/>
        <end position="165"/>
    </location>
</feature>
<dbReference type="GO" id="GO:0000381">
    <property type="term" value="P:regulation of alternative mRNA splicing, via spliceosome"/>
    <property type="evidence" value="ECO:0007669"/>
    <property type="project" value="InterPro"/>
</dbReference>
<name>A0A4U5VTN5_COLLU</name>
<gene>
    <name evidence="6" type="ORF">D9C73_026481</name>
</gene>
<dbReference type="AlphaFoldDB" id="A0A4U5VTN5"/>
<accession>A0A4U5VTN5</accession>
<dbReference type="GO" id="GO:0005634">
    <property type="term" value="C:nucleus"/>
    <property type="evidence" value="ECO:0007669"/>
    <property type="project" value="UniProtKB-SubCell"/>
</dbReference>
<keyword evidence="7" id="KW-1185">Reference proteome</keyword>